<sequence>MTQKEPKDIQFRAGDWIIYREGKIDAFRFQYAYDDGIRAFGIGLGEKSFPLRECKLFHHVSDDEHVDALEKLTLHSGPSGEVLPERQQHGDVATIWLEEKGKPAVEVSSSCGLLNKLHTSGVIGDAEVAAAQMWARDYETGIMGAKDPEESSKGGKPDPEYVLLARMHGTERCRYIREHLGKRSEEFLYSFLIDHMSISQVAGQRKRDRRQISGAIELLLGQLADVYAEMPGKLWFNIEPKKDDN</sequence>
<reference evidence="1 2" key="1">
    <citation type="submission" date="2016-06" db="EMBL/GenBank/DDBJ databases">
        <title>Acetobacter pasteurianus NBRC 3188 whole genome sequencing project.</title>
        <authorList>
            <person name="Matsutani M."/>
            <person name="Shiwa Y."/>
            <person name="Okamoto-Kainuma A."/>
            <person name="Ishikawa M."/>
            <person name="Koizumi Y."/>
            <person name="Yoshikawa H."/>
            <person name="Yakushi T."/>
            <person name="Matsushita K."/>
        </authorList>
    </citation>
    <scope>NUCLEOTIDE SEQUENCE [LARGE SCALE GENOMIC DNA]</scope>
    <source>
        <strain evidence="1 2">NBRC 3188</strain>
    </source>
</reference>
<evidence type="ECO:0000313" key="2">
    <source>
        <dbReference type="Proteomes" id="UP000287300"/>
    </source>
</evidence>
<dbReference type="EMBL" id="BDES01000049">
    <property type="protein sequence ID" value="GCD53057.1"/>
    <property type="molecule type" value="Genomic_DNA"/>
</dbReference>
<dbReference type="AlphaFoldDB" id="A0A401WUP9"/>
<dbReference type="RefSeq" id="WP_259330896.1">
    <property type="nucleotide sequence ID" value="NZ_BDES01000049.1"/>
</dbReference>
<organism evidence="1 2">
    <name type="scientific">Acetobacter pasteurianus NBRC 3188</name>
    <dbReference type="NCBI Taxonomy" id="1226663"/>
    <lineage>
        <taxon>Bacteria</taxon>
        <taxon>Pseudomonadati</taxon>
        <taxon>Pseudomonadota</taxon>
        <taxon>Alphaproteobacteria</taxon>
        <taxon>Acetobacterales</taxon>
        <taxon>Acetobacteraceae</taxon>
        <taxon>Acetobacter</taxon>
    </lineage>
</organism>
<evidence type="ECO:0000313" key="1">
    <source>
        <dbReference type="EMBL" id="GCD53057.1"/>
    </source>
</evidence>
<accession>A0A401WUP9</accession>
<name>A0A401WUP9_ACEPA</name>
<dbReference type="Proteomes" id="UP000287300">
    <property type="component" value="Unassembled WGS sequence"/>
</dbReference>
<proteinExistence type="predicted"/>
<comment type="caution">
    <text evidence="1">The sequence shown here is derived from an EMBL/GenBank/DDBJ whole genome shotgun (WGS) entry which is preliminary data.</text>
</comment>
<protein>
    <submittedName>
        <fullName evidence="1">Uncharacterized protein</fullName>
    </submittedName>
</protein>
<gene>
    <name evidence="1" type="ORF">NBRC3188_1754</name>
</gene>